<evidence type="ECO:0000256" key="1">
    <source>
        <dbReference type="SAM" id="Phobius"/>
    </source>
</evidence>
<name>A0A4Z1SRH6_GIAMU</name>
<gene>
    <name evidence="2" type="ORF">GMRT_14121</name>
</gene>
<evidence type="ECO:0000313" key="2">
    <source>
        <dbReference type="EMBL" id="TNJ28330.1"/>
    </source>
</evidence>
<protein>
    <submittedName>
        <fullName evidence="2">Uncharacterized protein</fullName>
    </submittedName>
</protein>
<reference evidence="2 3" key="1">
    <citation type="submission" date="2019-05" db="EMBL/GenBank/DDBJ databases">
        <title>The compact genome of Giardia muris reveals important steps in the evolution of intestinal protozoan parasites.</title>
        <authorList>
            <person name="Xu F."/>
            <person name="Jimenez-Gonzalez A."/>
            <person name="Einarsson E."/>
            <person name="Astvaldsson A."/>
            <person name="Peirasmaki D."/>
            <person name="Eckmann L."/>
            <person name="Andersson J.O."/>
            <person name="Svard S.G."/>
            <person name="Jerlstrom-Hultqvist J."/>
        </authorList>
    </citation>
    <scope>NUCLEOTIDE SEQUENCE [LARGE SCALE GENOMIC DNA]</scope>
    <source>
        <strain evidence="2 3">Roberts-Thomson</strain>
    </source>
</reference>
<dbReference type="EMBL" id="VDLU01000002">
    <property type="protein sequence ID" value="TNJ28330.1"/>
    <property type="molecule type" value="Genomic_DNA"/>
</dbReference>
<evidence type="ECO:0000313" key="3">
    <source>
        <dbReference type="Proteomes" id="UP000315496"/>
    </source>
</evidence>
<proteinExistence type="predicted"/>
<sequence length="170" mass="17796">MCAVGKVVVSTLACAILALGAVLLLDLTLIFARHAAEVKRVVGLPVRDTLVSLDDGIFNGFRPHGFLFAWPLGGKTFAIPGSLPITASWLTAVAYEGFIEWAGQAPQSVACYPNCANPTSLYLASAYSYDSATSYAHNMRMYLAIGTGLAFVLAASALVGSTVSCVKGCK</sequence>
<keyword evidence="1" id="KW-0812">Transmembrane</keyword>
<keyword evidence="1" id="KW-0472">Membrane</keyword>
<keyword evidence="1" id="KW-1133">Transmembrane helix</keyword>
<dbReference type="AlphaFoldDB" id="A0A4Z1SRH6"/>
<accession>A0A4Z1SRH6</accession>
<dbReference type="Proteomes" id="UP000315496">
    <property type="component" value="Chromosome 2"/>
</dbReference>
<feature type="transmembrane region" description="Helical" evidence="1">
    <location>
        <begin position="141"/>
        <end position="166"/>
    </location>
</feature>
<organism evidence="2 3">
    <name type="scientific">Giardia muris</name>
    <dbReference type="NCBI Taxonomy" id="5742"/>
    <lineage>
        <taxon>Eukaryota</taxon>
        <taxon>Metamonada</taxon>
        <taxon>Diplomonadida</taxon>
        <taxon>Hexamitidae</taxon>
        <taxon>Giardiinae</taxon>
        <taxon>Giardia</taxon>
    </lineage>
</organism>
<dbReference type="VEuPathDB" id="GiardiaDB:GMRT_14121"/>
<keyword evidence="3" id="KW-1185">Reference proteome</keyword>
<comment type="caution">
    <text evidence="2">The sequence shown here is derived from an EMBL/GenBank/DDBJ whole genome shotgun (WGS) entry which is preliminary data.</text>
</comment>